<feature type="domain" description="Acyl-CoA thioesterase-like N-terminal HotDog" evidence="1">
    <location>
        <begin position="22"/>
        <end position="103"/>
    </location>
</feature>
<dbReference type="RefSeq" id="WP_343881690.1">
    <property type="nucleotide sequence ID" value="NZ_BAAAIJ010000059.1"/>
</dbReference>
<name>A0ABW4QBR1_9MICC</name>
<dbReference type="Proteomes" id="UP001597307">
    <property type="component" value="Unassembled WGS sequence"/>
</dbReference>
<dbReference type="Pfam" id="PF13622">
    <property type="entry name" value="4HBT_3"/>
    <property type="match status" value="1"/>
</dbReference>
<dbReference type="InterPro" id="IPR042171">
    <property type="entry name" value="Acyl-CoA_hotdog"/>
</dbReference>
<dbReference type="InterPro" id="IPR049449">
    <property type="entry name" value="TesB_ACOT8-like_N"/>
</dbReference>
<sequence>MPDSYYRPLGEGSFESTIHAQGAWNPEEQHMAPAAGLLAHCLEQCSPRPDLRMARLSFDILGMIPGGTFDVLVKVIRPGKTIELLEAEMVSGGRTVIRAKAWRLAKADSAAVAAIEDAPMPGPDQAGPFAEMTAWPGGYIESLEFRVVEGHRPGRGRVWLRTPHQMVEGTPTADLVRLIGLIDTANGVSARVPPGPGSWMFPNLDLQVHLYREPAGEWLGLETSVSFGTDGIGLTSAVLHDTTGPFGRAEQILTIRKL</sequence>
<organism evidence="3 4">
    <name type="scientific">Arthrobacter flavus</name>
    <dbReference type="NCBI Taxonomy" id="95172"/>
    <lineage>
        <taxon>Bacteria</taxon>
        <taxon>Bacillati</taxon>
        <taxon>Actinomycetota</taxon>
        <taxon>Actinomycetes</taxon>
        <taxon>Micrococcales</taxon>
        <taxon>Micrococcaceae</taxon>
        <taxon>Arthrobacter</taxon>
    </lineage>
</organism>
<gene>
    <name evidence="3" type="ORF">ACFSFX_16430</name>
</gene>
<evidence type="ECO:0000259" key="2">
    <source>
        <dbReference type="Pfam" id="PF20789"/>
    </source>
</evidence>
<dbReference type="EMBL" id="JBHUGA010000067">
    <property type="protein sequence ID" value="MFD1848172.1"/>
    <property type="molecule type" value="Genomic_DNA"/>
</dbReference>
<dbReference type="Pfam" id="PF20789">
    <property type="entry name" value="4HBT_3C"/>
    <property type="match status" value="1"/>
</dbReference>
<keyword evidence="4" id="KW-1185">Reference proteome</keyword>
<protein>
    <submittedName>
        <fullName evidence="3">Thioesterase family protein</fullName>
    </submittedName>
</protein>
<evidence type="ECO:0000313" key="4">
    <source>
        <dbReference type="Proteomes" id="UP001597307"/>
    </source>
</evidence>
<proteinExistence type="predicted"/>
<feature type="domain" description="Acyl-CoA thioesterase-like C-terminal" evidence="2">
    <location>
        <begin position="123"/>
        <end position="254"/>
    </location>
</feature>
<accession>A0ABW4QBR1</accession>
<dbReference type="SUPFAM" id="SSF54637">
    <property type="entry name" value="Thioesterase/thiol ester dehydrase-isomerase"/>
    <property type="match status" value="1"/>
</dbReference>
<comment type="caution">
    <text evidence="3">The sequence shown here is derived from an EMBL/GenBank/DDBJ whole genome shotgun (WGS) entry which is preliminary data.</text>
</comment>
<evidence type="ECO:0000259" key="1">
    <source>
        <dbReference type="Pfam" id="PF13622"/>
    </source>
</evidence>
<reference evidence="4" key="1">
    <citation type="journal article" date="2019" name="Int. J. Syst. Evol. Microbiol.">
        <title>The Global Catalogue of Microorganisms (GCM) 10K type strain sequencing project: providing services to taxonomists for standard genome sequencing and annotation.</title>
        <authorList>
            <consortium name="The Broad Institute Genomics Platform"/>
            <consortium name="The Broad Institute Genome Sequencing Center for Infectious Disease"/>
            <person name="Wu L."/>
            <person name="Ma J."/>
        </authorList>
    </citation>
    <scope>NUCLEOTIDE SEQUENCE [LARGE SCALE GENOMIC DNA]</scope>
    <source>
        <strain evidence="4">JCM 11496</strain>
    </source>
</reference>
<dbReference type="InterPro" id="IPR049450">
    <property type="entry name" value="ACOT8-like_C"/>
</dbReference>
<dbReference type="Gene3D" id="2.40.160.210">
    <property type="entry name" value="Acyl-CoA thioesterase, double hotdog domain"/>
    <property type="match status" value="1"/>
</dbReference>
<evidence type="ECO:0000313" key="3">
    <source>
        <dbReference type="EMBL" id="MFD1848172.1"/>
    </source>
</evidence>
<dbReference type="InterPro" id="IPR029069">
    <property type="entry name" value="HotDog_dom_sf"/>
</dbReference>